<organism evidence="2 3">
    <name type="scientific">Longimicrobium terrae</name>
    <dbReference type="NCBI Taxonomy" id="1639882"/>
    <lineage>
        <taxon>Bacteria</taxon>
        <taxon>Pseudomonadati</taxon>
        <taxon>Gemmatimonadota</taxon>
        <taxon>Longimicrobiia</taxon>
        <taxon>Longimicrobiales</taxon>
        <taxon>Longimicrobiaceae</taxon>
        <taxon>Longimicrobium</taxon>
    </lineage>
</organism>
<dbReference type="InterPro" id="IPR001173">
    <property type="entry name" value="Glyco_trans_2-like"/>
</dbReference>
<keyword evidence="2" id="KW-0808">Transferase</keyword>
<proteinExistence type="predicted"/>
<gene>
    <name evidence="2" type="ORF">HNQ61_004902</name>
</gene>
<evidence type="ECO:0000259" key="1">
    <source>
        <dbReference type="Pfam" id="PF00535"/>
    </source>
</evidence>
<keyword evidence="3" id="KW-1185">Reference proteome</keyword>
<dbReference type="Proteomes" id="UP000582837">
    <property type="component" value="Unassembled WGS sequence"/>
</dbReference>
<dbReference type="GO" id="GO:0016740">
    <property type="term" value="F:transferase activity"/>
    <property type="evidence" value="ECO:0007669"/>
    <property type="project" value="UniProtKB-KW"/>
</dbReference>
<dbReference type="Pfam" id="PF00535">
    <property type="entry name" value="Glycos_transf_2"/>
    <property type="match status" value="1"/>
</dbReference>
<dbReference type="PANTHER" id="PTHR43179:SF7">
    <property type="entry name" value="RHAMNOSYLTRANSFERASE WBBL"/>
    <property type="match status" value="1"/>
</dbReference>
<dbReference type="EMBL" id="JACHIA010000022">
    <property type="protein sequence ID" value="MBB6073235.1"/>
    <property type="molecule type" value="Genomic_DNA"/>
</dbReference>
<dbReference type="Gene3D" id="3.90.550.10">
    <property type="entry name" value="Spore Coat Polysaccharide Biosynthesis Protein SpsA, Chain A"/>
    <property type="match status" value="1"/>
</dbReference>
<accession>A0A841H4S8</accession>
<dbReference type="PANTHER" id="PTHR43179">
    <property type="entry name" value="RHAMNOSYLTRANSFERASE WBBL"/>
    <property type="match status" value="1"/>
</dbReference>
<dbReference type="InterPro" id="IPR029044">
    <property type="entry name" value="Nucleotide-diphossugar_trans"/>
</dbReference>
<evidence type="ECO:0000313" key="2">
    <source>
        <dbReference type="EMBL" id="MBB6073235.1"/>
    </source>
</evidence>
<dbReference type="AlphaFoldDB" id="A0A841H4S8"/>
<comment type="caution">
    <text evidence="2">The sequence shown here is derived from an EMBL/GenBank/DDBJ whole genome shotgun (WGS) entry which is preliminary data.</text>
</comment>
<sequence>MGQSGIELSVIIATHNNLPTLQKGLESWARFAADQPVELLVVEDGCTDGTREYLDGLACGGWNGPALRVLHEDNAHELVCTNRGLAEARGDLMLSWHDDMFILQPWFIPELLATFRAYDDVGLLALSRGLVFSPIDEPVVTWDDTVDWRRMRSTVGPAPLNWARLYEVDGVMRPWAVRRACVEKVGPLDPVFRPTEWDESDLCFRIREAGWKVATHGYERDGAYVHQLSTTYGRTPSAKRQEIGLRNGSIFYERWSDAIRRDHARTRKTWLRRATAAGWASTARQIARFAAGRRDAP</sequence>
<reference evidence="2 3" key="1">
    <citation type="submission" date="2020-08" db="EMBL/GenBank/DDBJ databases">
        <title>Genomic Encyclopedia of Type Strains, Phase IV (KMG-IV): sequencing the most valuable type-strain genomes for metagenomic binning, comparative biology and taxonomic classification.</title>
        <authorList>
            <person name="Goeker M."/>
        </authorList>
    </citation>
    <scope>NUCLEOTIDE SEQUENCE [LARGE SCALE GENOMIC DNA]</scope>
    <source>
        <strain evidence="2 3">DSM 29007</strain>
    </source>
</reference>
<evidence type="ECO:0000313" key="3">
    <source>
        <dbReference type="Proteomes" id="UP000582837"/>
    </source>
</evidence>
<name>A0A841H4S8_9BACT</name>
<feature type="domain" description="Glycosyltransferase 2-like" evidence="1">
    <location>
        <begin position="9"/>
        <end position="120"/>
    </location>
</feature>
<protein>
    <submittedName>
        <fullName evidence="2">Glycosyltransferase involved in cell wall biosynthesis</fullName>
    </submittedName>
</protein>
<dbReference type="RefSeq" id="WP_170038634.1">
    <property type="nucleotide sequence ID" value="NZ_JABDTL010000002.1"/>
</dbReference>
<dbReference type="SUPFAM" id="SSF53448">
    <property type="entry name" value="Nucleotide-diphospho-sugar transferases"/>
    <property type="match status" value="1"/>
</dbReference>